<dbReference type="EMBL" id="LBWA01000002">
    <property type="protein sequence ID" value="KKQ98557.1"/>
    <property type="molecule type" value="Genomic_DNA"/>
</dbReference>
<keyword evidence="2" id="KW-1133">Transmembrane helix</keyword>
<evidence type="ECO:0000259" key="3">
    <source>
        <dbReference type="Pfam" id="PF13399"/>
    </source>
</evidence>
<evidence type="ECO:0000256" key="1">
    <source>
        <dbReference type="SAM" id="MobiDB-lite"/>
    </source>
</evidence>
<comment type="caution">
    <text evidence="4">The sequence shown here is derived from an EMBL/GenBank/DDBJ whole genome shotgun (WGS) entry which is preliminary data.</text>
</comment>
<feature type="transmembrane region" description="Helical" evidence="2">
    <location>
        <begin position="209"/>
        <end position="231"/>
    </location>
</feature>
<keyword evidence="2" id="KW-0812">Transmembrane</keyword>
<gene>
    <name evidence="4" type="ORF">UT23_C0002G0057</name>
</gene>
<evidence type="ECO:0000313" key="4">
    <source>
        <dbReference type="EMBL" id="KKQ98557.1"/>
    </source>
</evidence>
<name>A0A0G0M5R0_9BACT</name>
<feature type="compositionally biased region" description="Basic and acidic residues" evidence="1">
    <location>
        <begin position="188"/>
        <end position="197"/>
    </location>
</feature>
<sequence>MIIIAIAKDKIITAEINPGAKEKILQSYEFGWTSETLDLAFAEIVKRFKTKKFRILVADEFSYAVRLDVDENLSHEAKRDYITDQLKEKIPESLEAGEWDYKEVGVGSALVFALVGDFYKTLSSSIENVGLMVEAIEPEVVAKTRDANPIIGLAMKEDIAGRDEEVLNITLKDGKKATETETEGETQEVSKEEETKSEKKGVLTFRMSFTTLILLILFVIGLIVLAKMFLFKKPEESVETPQVTLTPTLAPMPTVEPTPEEEVDVSGYKVQVQNGSGVVGEAGSVKVLLDPIGFSTVDTGNADKSDYVETQVKMKEGINDQVLVLIKEALVDYEVVKSDETLAEDSEYDVVVIVGKKRD</sequence>
<evidence type="ECO:0000313" key="5">
    <source>
        <dbReference type="Proteomes" id="UP000034325"/>
    </source>
</evidence>
<dbReference type="InterPro" id="IPR027381">
    <property type="entry name" value="LytR/CpsA/Psr_C"/>
</dbReference>
<dbReference type="Pfam" id="PF13399">
    <property type="entry name" value="LytR_C"/>
    <property type="match status" value="1"/>
</dbReference>
<dbReference type="AlphaFoldDB" id="A0A0G0M5R0"/>
<protein>
    <submittedName>
        <fullName evidence="4">Transcriptional regulator-like protein</fullName>
    </submittedName>
</protein>
<feature type="domain" description="LytR/CpsA/Psr regulator C-terminal" evidence="3">
    <location>
        <begin position="268"/>
        <end position="356"/>
    </location>
</feature>
<reference evidence="4 5" key="1">
    <citation type="journal article" date="2015" name="Nature">
        <title>rRNA introns, odd ribosomes, and small enigmatic genomes across a large radiation of phyla.</title>
        <authorList>
            <person name="Brown C.T."/>
            <person name="Hug L.A."/>
            <person name="Thomas B.C."/>
            <person name="Sharon I."/>
            <person name="Castelle C.J."/>
            <person name="Singh A."/>
            <person name="Wilkins M.J."/>
            <person name="Williams K.H."/>
            <person name="Banfield J.F."/>
        </authorList>
    </citation>
    <scope>NUCLEOTIDE SEQUENCE [LARGE SCALE GENOMIC DNA]</scope>
</reference>
<proteinExistence type="predicted"/>
<organism evidence="4 5">
    <name type="scientific">Candidatus Woesebacteria bacterium GW2011_GWA1_39_12</name>
    <dbReference type="NCBI Taxonomy" id="1618549"/>
    <lineage>
        <taxon>Bacteria</taxon>
        <taxon>Candidatus Woeseibacteriota</taxon>
    </lineage>
</organism>
<dbReference type="Gene3D" id="3.30.70.2390">
    <property type="match status" value="1"/>
</dbReference>
<evidence type="ECO:0000256" key="2">
    <source>
        <dbReference type="SAM" id="Phobius"/>
    </source>
</evidence>
<dbReference type="Proteomes" id="UP000034325">
    <property type="component" value="Unassembled WGS sequence"/>
</dbReference>
<keyword evidence="2" id="KW-0472">Membrane</keyword>
<feature type="region of interest" description="Disordered" evidence="1">
    <location>
        <begin position="175"/>
        <end position="197"/>
    </location>
</feature>
<accession>A0A0G0M5R0</accession>
<dbReference type="PATRIC" id="fig|1618549.4.peg.143"/>